<dbReference type="Gene3D" id="3.40.630.30">
    <property type="match status" value="1"/>
</dbReference>
<keyword evidence="3" id="KW-1185">Reference proteome</keyword>
<dbReference type="AlphaFoldDB" id="A0A3Q8X4C2"/>
<accession>A0A3Q8X4C2</accession>
<name>A0A3Q8X4C2_9BACL</name>
<dbReference type="Pfam" id="PF08445">
    <property type="entry name" value="FR47"/>
    <property type="match status" value="1"/>
</dbReference>
<evidence type="ECO:0000313" key="3">
    <source>
        <dbReference type="Proteomes" id="UP000272528"/>
    </source>
</evidence>
<dbReference type="KEGG" id="palb:EJC50_09360"/>
<gene>
    <name evidence="2" type="ORF">EJC50_09360</name>
</gene>
<dbReference type="EMBL" id="CP034437">
    <property type="protein sequence ID" value="AZN39832.1"/>
    <property type="molecule type" value="Genomic_DNA"/>
</dbReference>
<protein>
    <submittedName>
        <fullName evidence="2">GNAT family N-acetyltransferase</fullName>
    </submittedName>
</protein>
<evidence type="ECO:0000259" key="1">
    <source>
        <dbReference type="PROSITE" id="PS51186"/>
    </source>
</evidence>
<organism evidence="2 3">
    <name type="scientific">Paenibacillus albus</name>
    <dbReference type="NCBI Taxonomy" id="2495582"/>
    <lineage>
        <taxon>Bacteria</taxon>
        <taxon>Bacillati</taxon>
        <taxon>Bacillota</taxon>
        <taxon>Bacilli</taxon>
        <taxon>Bacillales</taxon>
        <taxon>Paenibacillaceae</taxon>
        <taxon>Paenibacillus</taxon>
    </lineage>
</organism>
<reference evidence="3" key="1">
    <citation type="submission" date="2018-12" db="EMBL/GenBank/DDBJ databases">
        <title>Genome sequence of Peanibacillus sp.</title>
        <authorList>
            <person name="Subramani G."/>
            <person name="Srinivasan S."/>
            <person name="Kim M.K."/>
        </authorList>
    </citation>
    <scope>NUCLEOTIDE SEQUENCE [LARGE SCALE GENOMIC DNA]</scope>
    <source>
        <strain evidence="3">18JY67-1</strain>
    </source>
</reference>
<sequence>MLQTFDSQDPVLNQIADEVQYNLIHRICESKLSKCIKTADDTMIYAQSEGNNAWLWISKQLAEDERNHVLHELLEVLEGPTLPGVTGDPVTVEHFARLYSEANALEYFTHMTMEAYSCPGVKKPSHVKGSMHPAAKHHVETVAKFLAGFSEDAHGAKVDPASQISAAEGAIGTGNLYLWIVDSQPVSMAKIAHRSTRHARINAVYTPPVSRKNGYASAIVAELCSVLEGELLEPMLYADLQNPDSNKVYQNIGFVARGNVVDIKFKAQIS</sequence>
<keyword evidence="2" id="KW-0808">Transferase</keyword>
<dbReference type="Proteomes" id="UP000272528">
    <property type="component" value="Chromosome"/>
</dbReference>
<feature type="domain" description="N-acetyltransferase" evidence="1">
    <location>
        <begin position="130"/>
        <end position="270"/>
    </location>
</feature>
<dbReference type="OrthoDB" id="3174529at2"/>
<dbReference type="InterPro" id="IPR016181">
    <property type="entry name" value="Acyl_CoA_acyltransferase"/>
</dbReference>
<dbReference type="InterPro" id="IPR000182">
    <property type="entry name" value="GNAT_dom"/>
</dbReference>
<dbReference type="PROSITE" id="PS51186">
    <property type="entry name" value="GNAT"/>
    <property type="match status" value="1"/>
</dbReference>
<dbReference type="InterPro" id="IPR013653">
    <property type="entry name" value="GCN5-like_dom"/>
</dbReference>
<evidence type="ECO:0000313" key="2">
    <source>
        <dbReference type="EMBL" id="AZN39832.1"/>
    </source>
</evidence>
<dbReference type="SUPFAM" id="SSF55729">
    <property type="entry name" value="Acyl-CoA N-acyltransferases (Nat)"/>
    <property type="match status" value="1"/>
</dbReference>
<dbReference type="RefSeq" id="WP_126014802.1">
    <property type="nucleotide sequence ID" value="NZ_CP034437.1"/>
</dbReference>
<dbReference type="GO" id="GO:0016747">
    <property type="term" value="F:acyltransferase activity, transferring groups other than amino-acyl groups"/>
    <property type="evidence" value="ECO:0007669"/>
    <property type="project" value="InterPro"/>
</dbReference>
<proteinExistence type="predicted"/>